<evidence type="ECO:0000313" key="2">
    <source>
        <dbReference type="EMBL" id="ARW68403.1"/>
    </source>
</evidence>
<keyword evidence="2" id="KW-0934">Plastid</keyword>
<proteinExistence type="predicted"/>
<dbReference type="AlphaFoldDB" id="A0A1Z1MQN7"/>
<organism evidence="2">
    <name type="scientific">Chondria sp.</name>
    <name type="common">in: red algae</name>
    <dbReference type="NCBI Taxonomy" id="1982705"/>
    <lineage>
        <taxon>Eukaryota</taxon>
        <taxon>Rhodophyta</taxon>
        <taxon>Florideophyceae</taxon>
        <taxon>Rhodymeniophycidae</taxon>
        <taxon>Ceramiales</taxon>
        <taxon>Rhodomelaceae</taxon>
        <taxon>Chondrieae</taxon>
        <taxon>Chondria</taxon>
    </lineage>
</organism>
<reference evidence="2" key="1">
    <citation type="journal article" date="2017" name="J. Phycol.">
        <title>Analysis of chloroplast genomes and a supermatrix inform reclassification of the Rhodomelaceae (Rhodophyta).</title>
        <authorList>
            <person name="Diaz-Tapia P."/>
            <person name="Maggs C.A."/>
            <person name="West J.A."/>
            <person name="Verbruggen H."/>
        </authorList>
    </citation>
    <scope>NUCLEOTIDE SEQUENCE</scope>
    <source>
        <strain evidence="2">PD1582</strain>
    </source>
</reference>
<accession>A0A1Z1MQN7</accession>
<evidence type="ECO:0000256" key="1">
    <source>
        <dbReference type="SAM" id="Phobius"/>
    </source>
</evidence>
<dbReference type="EMBL" id="MF101451">
    <property type="protein sequence ID" value="ARW68403.1"/>
    <property type="molecule type" value="Genomic_DNA"/>
</dbReference>
<gene>
    <name evidence="2" type="primary">orf44</name>
</gene>
<keyword evidence="1" id="KW-0472">Membrane</keyword>
<keyword evidence="1" id="KW-0812">Transmembrane</keyword>
<name>A0A1Z1MQN7_9FLOR</name>
<keyword evidence="2" id="KW-0150">Chloroplast</keyword>
<keyword evidence="1" id="KW-1133">Transmembrane helix</keyword>
<geneLocation type="chloroplast" evidence="2"/>
<sequence>MYNNTNILYRDFKSSFLVIIITEYFLLDSLTSIAFYDYISVETL</sequence>
<protein>
    <submittedName>
        <fullName evidence="2">Uncharacterized protein</fullName>
    </submittedName>
</protein>
<feature type="transmembrane region" description="Helical" evidence="1">
    <location>
        <begin position="16"/>
        <end position="36"/>
    </location>
</feature>